<keyword evidence="2" id="KW-1185">Reference proteome</keyword>
<name>A0AA89B5P8_9ASTE</name>
<organism evidence="1 2">
    <name type="scientific">Escallonia herrerae</name>
    <dbReference type="NCBI Taxonomy" id="1293975"/>
    <lineage>
        <taxon>Eukaryota</taxon>
        <taxon>Viridiplantae</taxon>
        <taxon>Streptophyta</taxon>
        <taxon>Embryophyta</taxon>
        <taxon>Tracheophyta</taxon>
        <taxon>Spermatophyta</taxon>
        <taxon>Magnoliopsida</taxon>
        <taxon>eudicotyledons</taxon>
        <taxon>Gunneridae</taxon>
        <taxon>Pentapetalae</taxon>
        <taxon>asterids</taxon>
        <taxon>campanulids</taxon>
        <taxon>Escalloniales</taxon>
        <taxon>Escalloniaceae</taxon>
        <taxon>Escallonia</taxon>
    </lineage>
</organism>
<reference evidence="1" key="1">
    <citation type="submission" date="2022-12" db="EMBL/GenBank/DDBJ databases">
        <title>Draft genome assemblies for two species of Escallonia (Escalloniales).</title>
        <authorList>
            <person name="Chanderbali A."/>
            <person name="Dervinis C."/>
            <person name="Anghel I."/>
            <person name="Soltis D."/>
            <person name="Soltis P."/>
            <person name="Zapata F."/>
        </authorList>
    </citation>
    <scope>NUCLEOTIDE SEQUENCE</scope>
    <source>
        <strain evidence="1">UCBG64.0493</strain>
        <tissue evidence="1">Leaf</tissue>
    </source>
</reference>
<evidence type="ECO:0000313" key="1">
    <source>
        <dbReference type="EMBL" id="KAK3030479.1"/>
    </source>
</evidence>
<gene>
    <name evidence="1" type="ORF">RJ639_038785</name>
</gene>
<proteinExistence type="predicted"/>
<comment type="caution">
    <text evidence="1">The sequence shown here is derived from an EMBL/GenBank/DDBJ whole genome shotgun (WGS) entry which is preliminary data.</text>
</comment>
<dbReference type="AlphaFoldDB" id="A0AA89B5P8"/>
<dbReference type="Proteomes" id="UP001188597">
    <property type="component" value="Unassembled WGS sequence"/>
</dbReference>
<accession>A0AA89B5P8</accession>
<sequence length="468" mass="53320">MLGKTNNGSYLQILVIPINGVLCSLHSYEADGKTFRVRPAIRYVSFECQKLGNIICVSCDETFFWSLELIAKRVTLKVTAGDAEILLEGEWMNLLEEGRIHCPSFICFCKPSAAHLYTPGPLKLENTPHVPSSVVSVTDTSNHFSGEAIEFKEGNLDDEKKQHAEIALRSCIRKVSSELSAPNEVQRKRVQWVDKLGKELVEIKEFESSETGDTDNEENNRGSLFSLRKRLSDHNSILGIIEKLRQSNISRLDYSYSLPLDHRDSNQEFFSYDIENSTMEWLSSRTLICSTFFFVGCWDLVVVVLEQDRWSLNSIEDVNISRLLLKNMNMSKIDDKFSGVPIIPTRNMNCRGTFEDAVARYIENSKVRGIMILLASPVYSGNSRKKLFRGKERTDKGKVFGKFPSSLLMLKSRKSSLFYVDISSKISPARPQDLRQFAKCTHGYNLRIVTPSQAIFSKKQILQRLYME</sequence>
<protein>
    <submittedName>
        <fullName evidence="1">Uncharacterized protein</fullName>
    </submittedName>
</protein>
<dbReference type="PANTHER" id="PTHR33401">
    <property type="entry name" value="LIGHT-HARVESTING COMPLEX-LIKE PROTEIN OHP2, CHLOROPLASTIC"/>
    <property type="match status" value="1"/>
</dbReference>
<dbReference type="PANTHER" id="PTHR33401:SF19">
    <property type="entry name" value="(RAPE) HYPOTHETICAL PROTEIN"/>
    <property type="match status" value="1"/>
</dbReference>
<dbReference type="EMBL" id="JAVXUP010000337">
    <property type="protein sequence ID" value="KAK3030479.1"/>
    <property type="molecule type" value="Genomic_DNA"/>
</dbReference>
<evidence type="ECO:0000313" key="2">
    <source>
        <dbReference type="Proteomes" id="UP001188597"/>
    </source>
</evidence>